<dbReference type="Pfam" id="PF13177">
    <property type="entry name" value="DNA_pol3_delta2"/>
    <property type="match status" value="1"/>
</dbReference>
<comment type="catalytic activity">
    <reaction evidence="10 11">
        <text>DNA(n) + a 2'-deoxyribonucleoside 5'-triphosphate = DNA(n+1) + diphosphate</text>
        <dbReference type="Rhea" id="RHEA:22508"/>
        <dbReference type="Rhea" id="RHEA-COMP:17339"/>
        <dbReference type="Rhea" id="RHEA-COMP:17340"/>
        <dbReference type="ChEBI" id="CHEBI:33019"/>
        <dbReference type="ChEBI" id="CHEBI:61560"/>
        <dbReference type="ChEBI" id="CHEBI:173112"/>
        <dbReference type="EC" id="2.7.7.7"/>
    </reaction>
</comment>
<dbReference type="Gene3D" id="1.20.272.10">
    <property type="match status" value="1"/>
</dbReference>
<dbReference type="GO" id="GO:0005524">
    <property type="term" value="F:ATP binding"/>
    <property type="evidence" value="ECO:0007669"/>
    <property type="project" value="UniProtKB-KW"/>
</dbReference>
<evidence type="ECO:0000256" key="12">
    <source>
        <dbReference type="SAM" id="MobiDB-lite"/>
    </source>
</evidence>
<feature type="compositionally biased region" description="Low complexity" evidence="12">
    <location>
        <begin position="422"/>
        <end position="451"/>
    </location>
</feature>
<dbReference type="GO" id="GO:0046872">
    <property type="term" value="F:metal ion binding"/>
    <property type="evidence" value="ECO:0007669"/>
    <property type="project" value="UniProtKB-KW"/>
</dbReference>
<dbReference type="Pfam" id="PF12169">
    <property type="entry name" value="DNA_pol3_gamma3"/>
    <property type="match status" value="1"/>
</dbReference>
<dbReference type="SMART" id="SM00382">
    <property type="entry name" value="AAA"/>
    <property type="match status" value="1"/>
</dbReference>
<keyword evidence="3 11" id="KW-0548">Nucleotidyltransferase</keyword>
<comment type="function">
    <text evidence="11">DNA polymerase III is a complex, multichain enzyme responsible for most of the replicative synthesis in bacteria. This DNA polymerase also exhibits 3' to 5' exonuclease activity.</text>
</comment>
<dbReference type="CDD" id="cd00009">
    <property type="entry name" value="AAA"/>
    <property type="match status" value="1"/>
</dbReference>
<feature type="compositionally biased region" description="Basic residues" evidence="12">
    <location>
        <begin position="574"/>
        <end position="590"/>
    </location>
</feature>
<feature type="region of interest" description="Disordered" evidence="12">
    <location>
        <begin position="633"/>
        <end position="677"/>
    </location>
</feature>
<feature type="compositionally biased region" description="Basic residues" evidence="12">
    <location>
        <begin position="641"/>
        <end position="657"/>
    </location>
</feature>
<dbReference type="Pfam" id="PF22608">
    <property type="entry name" value="DNAX_ATPase_lid"/>
    <property type="match status" value="1"/>
</dbReference>
<evidence type="ECO:0000256" key="1">
    <source>
        <dbReference type="ARBA" id="ARBA00006360"/>
    </source>
</evidence>
<evidence type="ECO:0000256" key="9">
    <source>
        <dbReference type="ARBA" id="ARBA00022932"/>
    </source>
</evidence>
<dbReference type="InterPro" id="IPR008921">
    <property type="entry name" value="DNA_pol3_clamp-load_cplx_C"/>
</dbReference>
<dbReference type="EC" id="2.7.7.7" evidence="11"/>
<dbReference type="InterPro" id="IPR045085">
    <property type="entry name" value="HLD_clamp_pol_III_gamma_tau"/>
</dbReference>
<evidence type="ECO:0000313" key="14">
    <source>
        <dbReference type="EMBL" id="MBK9297060.1"/>
    </source>
</evidence>
<keyword evidence="2 11" id="KW-0808">Transferase</keyword>
<dbReference type="InterPro" id="IPR050238">
    <property type="entry name" value="DNA_Rep/Repair_Clamp_Loader"/>
</dbReference>
<dbReference type="SUPFAM" id="SSF52540">
    <property type="entry name" value="P-loop containing nucleoside triphosphate hydrolases"/>
    <property type="match status" value="1"/>
</dbReference>
<dbReference type="PANTHER" id="PTHR11669">
    <property type="entry name" value="REPLICATION FACTOR C / DNA POLYMERASE III GAMMA-TAU SUBUNIT"/>
    <property type="match status" value="1"/>
</dbReference>
<accession>A0A936TFW7</accession>
<keyword evidence="6 11" id="KW-0547">Nucleotide-binding</keyword>
<feature type="compositionally biased region" description="Low complexity" evidence="12">
    <location>
        <begin position="667"/>
        <end position="677"/>
    </location>
</feature>
<dbReference type="SUPFAM" id="SSF48019">
    <property type="entry name" value="post-AAA+ oligomerization domain-like"/>
    <property type="match status" value="1"/>
</dbReference>
<evidence type="ECO:0000256" key="2">
    <source>
        <dbReference type="ARBA" id="ARBA00022679"/>
    </source>
</evidence>
<dbReference type="GO" id="GO:0009360">
    <property type="term" value="C:DNA polymerase III complex"/>
    <property type="evidence" value="ECO:0007669"/>
    <property type="project" value="InterPro"/>
</dbReference>
<feature type="compositionally biased region" description="Low complexity" evidence="12">
    <location>
        <begin position="381"/>
        <end position="403"/>
    </location>
</feature>
<dbReference type="GO" id="GO:0006261">
    <property type="term" value="P:DNA-templated DNA replication"/>
    <property type="evidence" value="ECO:0007669"/>
    <property type="project" value="TreeGrafter"/>
</dbReference>
<dbReference type="GO" id="GO:0003887">
    <property type="term" value="F:DNA-directed DNA polymerase activity"/>
    <property type="evidence" value="ECO:0007669"/>
    <property type="project" value="UniProtKB-KW"/>
</dbReference>
<keyword evidence="9 11" id="KW-0239">DNA-directed DNA polymerase</keyword>
<evidence type="ECO:0000256" key="7">
    <source>
        <dbReference type="ARBA" id="ARBA00022833"/>
    </source>
</evidence>
<feature type="compositionally biased region" description="Pro residues" evidence="12">
    <location>
        <begin position="404"/>
        <end position="421"/>
    </location>
</feature>
<gene>
    <name evidence="11 14" type="primary">dnaX</name>
    <name evidence="14" type="ORF">IPN02_09550</name>
</gene>
<dbReference type="InterPro" id="IPR012763">
    <property type="entry name" value="DNA_pol_III_sug/sutau_N"/>
</dbReference>
<feature type="domain" description="AAA+ ATPase" evidence="13">
    <location>
        <begin position="37"/>
        <end position="178"/>
    </location>
</feature>
<feature type="region of interest" description="Disordered" evidence="12">
    <location>
        <begin position="381"/>
        <end position="604"/>
    </location>
</feature>
<evidence type="ECO:0000256" key="5">
    <source>
        <dbReference type="ARBA" id="ARBA00022723"/>
    </source>
</evidence>
<name>A0A936TFW7_9ACTN</name>
<feature type="compositionally biased region" description="Basic residues" evidence="12">
    <location>
        <begin position="524"/>
        <end position="534"/>
    </location>
</feature>
<dbReference type="AlphaFoldDB" id="A0A936TFW7"/>
<dbReference type="PANTHER" id="PTHR11669:SF0">
    <property type="entry name" value="PROTEIN STICHEL-LIKE 2"/>
    <property type="match status" value="1"/>
</dbReference>
<evidence type="ECO:0000256" key="6">
    <source>
        <dbReference type="ARBA" id="ARBA00022741"/>
    </source>
</evidence>
<feature type="compositionally biased region" description="Low complexity" evidence="12">
    <location>
        <begin position="478"/>
        <end position="488"/>
    </location>
</feature>
<comment type="subunit">
    <text evidence="11">DNA polymerase III contains a core (composed of alpha, epsilon and theta chains) that associates with a tau subunit. This core dimerizes to form the POLIII' complex. PolIII' associates with the gamma complex (composed of gamma, delta, delta', psi and chi chains) and with the beta chain to form the complete DNA polymerase III complex.</text>
</comment>
<protein>
    <recommendedName>
        <fullName evidence="11">DNA polymerase III subunit gamma/tau</fullName>
        <ecNumber evidence="11">2.7.7.7</ecNumber>
    </recommendedName>
</protein>
<keyword evidence="4 11" id="KW-0235">DNA replication</keyword>
<dbReference type="GO" id="GO:0003677">
    <property type="term" value="F:DNA binding"/>
    <property type="evidence" value="ECO:0007669"/>
    <property type="project" value="InterPro"/>
</dbReference>
<dbReference type="InterPro" id="IPR022754">
    <property type="entry name" value="DNA_pol_III_gamma-3"/>
</dbReference>
<dbReference type="Proteomes" id="UP000727993">
    <property type="component" value="Unassembled WGS sequence"/>
</dbReference>
<keyword evidence="7" id="KW-0862">Zinc</keyword>
<dbReference type="Gene3D" id="3.40.50.300">
    <property type="entry name" value="P-loop containing nucleotide triphosphate hydrolases"/>
    <property type="match status" value="1"/>
</dbReference>
<evidence type="ECO:0000256" key="10">
    <source>
        <dbReference type="ARBA" id="ARBA00049244"/>
    </source>
</evidence>
<dbReference type="InterPro" id="IPR003593">
    <property type="entry name" value="AAA+_ATPase"/>
</dbReference>
<feature type="compositionally biased region" description="Basic and acidic residues" evidence="12">
    <location>
        <begin position="496"/>
        <end position="507"/>
    </location>
</feature>
<reference evidence="14 15" key="1">
    <citation type="submission" date="2020-10" db="EMBL/GenBank/DDBJ databases">
        <title>Connecting structure to function with the recovery of over 1000 high-quality activated sludge metagenome-assembled genomes encoding full-length rRNA genes using long-read sequencing.</title>
        <authorList>
            <person name="Singleton C.M."/>
            <person name="Petriglieri F."/>
            <person name="Kristensen J.M."/>
            <person name="Kirkegaard R.H."/>
            <person name="Michaelsen T.Y."/>
            <person name="Andersen M.H."/>
            <person name="Karst S.M."/>
            <person name="Dueholm M.S."/>
            <person name="Nielsen P.H."/>
            <person name="Albertsen M."/>
        </authorList>
    </citation>
    <scope>NUCLEOTIDE SEQUENCE [LARGE SCALE GENOMIC DNA]</scope>
    <source>
        <strain evidence="14">Lyne_18-Q3-R50-59_MAXAC.006</strain>
    </source>
</reference>
<evidence type="ECO:0000256" key="8">
    <source>
        <dbReference type="ARBA" id="ARBA00022840"/>
    </source>
</evidence>
<organism evidence="14 15">
    <name type="scientific">Candidatus Neomicrothrix subdominans</name>
    <dbReference type="NCBI Taxonomy" id="2954438"/>
    <lineage>
        <taxon>Bacteria</taxon>
        <taxon>Bacillati</taxon>
        <taxon>Actinomycetota</taxon>
        <taxon>Acidimicrobiia</taxon>
        <taxon>Acidimicrobiales</taxon>
        <taxon>Microthrixaceae</taxon>
        <taxon>Candidatus Neomicrothrix</taxon>
    </lineage>
</organism>
<evidence type="ECO:0000313" key="15">
    <source>
        <dbReference type="Proteomes" id="UP000727993"/>
    </source>
</evidence>
<keyword evidence="5" id="KW-0479">Metal-binding</keyword>
<dbReference type="InterPro" id="IPR027417">
    <property type="entry name" value="P-loop_NTPase"/>
</dbReference>
<keyword evidence="8 11" id="KW-0067">ATP-binding</keyword>
<comment type="caution">
    <text evidence="14">The sequence shown here is derived from an EMBL/GenBank/DDBJ whole genome shotgun (WGS) entry which is preliminary data.</text>
</comment>
<dbReference type="EMBL" id="JADJZA010000006">
    <property type="protein sequence ID" value="MBK9297060.1"/>
    <property type="molecule type" value="Genomic_DNA"/>
</dbReference>
<evidence type="ECO:0000256" key="11">
    <source>
        <dbReference type="RuleBase" id="RU364063"/>
    </source>
</evidence>
<dbReference type="FunFam" id="3.40.50.300:FF:000014">
    <property type="entry name" value="DNA polymerase III subunit gamma/tau"/>
    <property type="match status" value="1"/>
</dbReference>
<proteinExistence type="inferred from homology"/>
<comment type="similarity">
    <text evidence="1 11">Belongs to the DnaX/STICHEL family.</text>
</comment>
<sequence>MSYQSLYRRFRPSRFAEVRGQDHITVALRNAVRTDTVGHAYMFSGPRGCGKTSSARILARALNCTNLADGEPCGVCDSCVAMESGTSMDLHELDAASNNGVDAMRDLVSRAALGTAGRNKVYILDEVHMLTGAASNALLKTLEEPPPHVTFVLATTDPQKVLPTIKSRTQHFNFELLSPHELENYVRWVIAEAELTVDDEAIAYVVRQGRGSARDTLSSLDQVVAGGGVVPREEPSANLVSALTERDTGAALTAVADALGMGSDPRVLAEALVADLRDLFLLTMGVEGANVADADREELTDRARRFGPARLTRALEQLGSALVDMRQASDPRVPLEVALVRLTAPTADLSIEALAERVEALERALAGGAVSVAHTTPPAARAAVEAASSATAASTPGSTTVPEAGPPPPAGGAVPATPPGTPAATAPATGGSGVPAAPAASAPATGGSTTPSPQPSPADPGGTSQAASPDTSSERASDAAAPSAPAADRPGMSGEGSHRSVVEEARAMLRAKTGKEAPPPSRSTCRRRRSRRPRLVAGAQSRQRGARRPRCSNRAMPGPTRRAHLSIRASPPMPKRRPHRSRTGRAHWSTRARTPTPGRHPHRSRIRRARWLIPTPSVRRPSAVPRHRHRRAFPKAPLLRRPPRRHRPRHRLRRSHPWLRPQAPNGSTACSTACSAS</sequence>
<evidence type="ECO:0000259" key="13">
    <source>
        <dbReference type="SMART" id="SM00382"/>
    </source>
</evidence>
<dbReference type="NCBIfam" id="TIGR02397">
    <property type="entry name" value="dnaX_nterm"/>
    <property type="match status" value="1"/>
</dbReference>
<evidence type="ECO:0000256" key="4">
    <source>
        <dbReference type="ARBA" id="ARBA00022705"/>
    </source>
</evidence>
<evidence type="ECO:0000256" key="3">
    <source>
        <dbReference type="ARBA" id="ARBA00022695"/>
    </source>
</evidence>